<proteinExistence type="predicted"/>
<keyword evidence="3" id="KW-0472">Membrane</keyword>
<dbReference type="EMBL" id="CDMY01000263">
    <property type="protein sequence ID" value="CEL98108.1"/>
    <property type="molecule type" value="Genomic_DNA"/>
</dbReference>
<gene>
    <name evidence="5" type="ORF">Vbra_3995</name>
</gene>
<keyword evidence="4" id="KW-0732">Signal</keyword>
<keyword evidence="1" id="KW-0175">Coiled coil</keyword>
<organism evidence="5 6">
    <name type="scientific">Vitrella brassicaformis (strain CCMP3155)</name>
    <dbReference type="NCBI Taxonomy" id="1169540"/>
    <lineage>
        <taxon>Eukaryota</taxon>
        <taxon>Sar</taxon>
        <taxon>Alveolata</taxon>
        <taxon>Colpodellida</taxon>
        <taxon>Vitrellaceae</taxon>
        <taxon>Vitrella</taxon>
    </lineage>
</organism>
<evidence type="ECO:0000256" key="2">
    <source>
        <dbReference type="SAM" id="MobiDB-lite"/>
    </source>
</evidence>
<feature type="coiled-coil region" evidence="1">
    <location>
        <begin position="35"/>
        <end position="119"/>
    </location>
</feature>
<keyword evidence="3" id="KW-0812">Transmembrane</keyword>
<accession>A0A0G4EMC4</accession>
<dbReference type="InParanoid" id="A0A0G4EMC4"/>
<evidence type="ECO:0000313" key="5">
    <source>
        <dbReference type="EMBL" id="CEL98108.1"/>
    </source>
</evidence>
<dbReference type="Proteomes" id="UP000041254">
    <property type="component" value="Unassembled WGS sequence"/>
</dbReference>
<sequence>MRSLIILCALVCLVACPAAAQDDAPPSCPSEIAQAKEFDIERQKLETALESEKKANKELKEQLKSQMKLLEDKKTELEQFVTQTKAAASKASEQDAAKIASLENKLGQAKKEISDMEQTMAAAAPGKSASDEYLYSLDQLWDDASEICLVVLSVGKYAFDAVSQRIPPEKVEMVMTTVSGTVRPLFAMAEKQLAGASKFYSDKMAPHVETIKVRSLQYAGMAATKAQELQATHGQPLLDKLNNSIERVLDGSGFFLAYPDLRPLIPPSLPDKALSLIYFCLMAYLLWLIPLRLGWKLLTCTLCSVCRCMGCAKRSAVQGRGSGGGGGGQGSSGPKGNGKGGKKRYYNDQSKSKGSGGGSSGQQATQRQ</sequence>
<feature type="chain" id="PRO_5005187988" evidence="4">
    <location>
        <begin position="21"/>
        <end position="368"/>
    </location>
</feature>
<feature type="region of interest" description="Disordered" evidence="2">
    <location>
        <begin position="316"/>
        <end position="368"/>
    </location>
</feature>
<feature type="signal peptide" evidence="4">
    <location>
        <begin position="1"/>
        <end position="20"/>
    </location>
</feature>
<name>A0A0G4EMC4_VITBC</name>
<dbReference type="VEuPathDB" id="CryptoDB:Vbra_3995"/>
<evidence type="ECO:0000256" key="1">
    <source>
        <dbReference type="SAM" id="Coils"/>
    </source>
</evidence>
<reference evidence="5 6" key="1">
    <citation type="submission" date="2014-11" db="EMBL/GenBank/DDBJ databases">
        <authorList>
            <person name="Zhu J."/>
            <person name="Qi W."/>
            <person name="Song R."/>
        </authorList>
    </citation>
    <scope>NUCLEOTIDE SEQUENCE [LARGE SCALE GENOMIC DNA]</scope>
</reference>
<keyword evidence="3" id="KW-1133">Transmembrane helix</keyword>
<feature type="compositionally biased region" description="Gly residues" evidence="2">
    <location>
        <begin position="320"/>
        <end position="339"/>
    </location>
</feature>
<protein>
    <submittedName>
        <fullName evidence="5">Uncharacterized protein</fullName>
    </submittedName>
</protein>
<dbReference type="AlphaFoldDB" id="A0A0G4EMC4"/>
<keyword evidence="6" id="KW-1185">Reference proteome</keyword>
<evidence type="ECO:0000313" key="6">
    <source>
        <dbReference type="Proteomes" id="UP000041254"/>
    </source>
</evidence>
<evidence type="ECO:0000256" key="4">
    <source>
        <dbReference type="SAM" id="SignalP"/>
    </source>
</evidence>
<feature type="transmembrane region" description="Helical" evidence="3">
    <location>
        <begin position="273"/>
        <end position="289"/>
    </location>
</feature>
<evidence type="ECO:0000256" key="3">
    <source>
        <dbReference type="SAM" id="Phobius"/>
    </source>
</evidence>